<dbReference type="Pfam" id="PF01381">
    <property type="entry name" value="HTH_3"/>
    <property type="match status" value="1"/>
</dbReference>
<dbReference type="Gene3D" id="1.10.260.40">
    <property type="entry name" value="lambda repressor-like DNA-binding domains"/>
    <property type="match status" value="1"/>
</dbReference>
<dbReference type="Proteomes" id="UP000192393">
    <property type="component" value="Unassembled WGS sequence"/>
</dbReference>
<dbReference type="GO" id="GO:0003677">
    <property type="term" value="F:DNA binding"/>
    <property type="evidence" value="ECO:0007669"/>
    <property type="project" value="InterPro"/>
</dbReference>
<accession>A0A1W1ZLG9</accession>
<dbReference type="InterPro" id="IPR010982">
    <property type="entry name" value="Lambda_DNA-bd_dom_sf"/>
</dbReference>
<dbReference type="RefSeq" id="WP_084016656.1">
    <property type="nucleotide sequence ID" value="NZ_FWXS01000003.1"/>
</dbReference>
<dbReference type="AlphaFoldDB" id="A0A1W1ZLG9"/>
<dbReference type="OrthoDB" id="9812495at2"/>
<dbReference type="PROSITE" id="PS50943">
    <property type="entry name" value="HTH_CROC1"/>
    <property type="match status" value="1"/>
</dbReference>
<dbReference type="CDD" id="cd00093">
    <property type="entry name" value="HTH_XRE"/>
    <property type="match status" value="1"/>
</dbReference>
<dbReference type="STRING" id="1434700.SAMN06296427_10360"/>
<reference evidence="3" key="1">
    <citation type="submission" date="2017-04" db="EMBL/GenBank/DDBJ databases">
        <authorList>
            <person name="Varghese N."/>
            <person name="Submissions S."/>
        </authorList>
    </citation>
    <scope>NUCLEOTIDE SEQUENCE [LARGE SCALE GENOMIC DNA]</scope>
    <source>
        <strain evidence="3">CGMCC 1.12708</strain>
    </source>
</reference>
<gene>
    <name evidence="2" type="ORF">SAMN06296427_10360</name>
</gene>
<evidence type="ECO:0000259" key="1">
    <source>
        <dbReference type="PROSITE" id="PS50943"/>
    </source>
</evidence>
<dbReference type="EMBL" id="FWXS01000003">
    <property type="protein sequence ID" value="SMC49266.1"/>
    <property type="molecule type" value="Genomic_DNA"/>
</dbReference>
<evidence type="ECO:0000313" key="3">
    <source>
        <dbReference type="Proteomes" id="UP000192393"/>
    </source>
</evidence>
<dbReference type="InterPro" id="IPR001387">
    <property type="entry name" value="Cro/C1-type_HTH"/>
</dbReference>
<name>A0A1W1ZLG9_9FLAO</name>
<protein>
    <submittedName>
        <fullName evidence="2">Helix-turn-helix</fullName>
    </submittedName>
</protein>
<sequence>MGVGIKIRRLREERKMSQDELADLLGIAQTSISNIQYRKQQNNTRLSFNG</sequence>
<dbReference type="SUPFAM" id="SSF47413">
    <property type="entry name" value="lambda repressor-like DNA-binding domains"/>
    <property type="match status" value="1"/>
</dbReference>
<organism evidence="2 3">
    <name type="scientific">Moheibacter sediminis</name>
    <dbReference type="NCBI Taxonomy" id="1434700"/>
    <lineage>
        <taxon>Bacteria</taxon>
        <taxon>Pseudomonadati</taxon>
        <taxon>Bacteroidota</taxon>
        <taxon>Flavobacteriia</taxon>
        <taxon>Flavobacteriales</taxon>
        <taxon>Weeksellaceae</taxon>
        <taxon>Moheibacter</taxon>
    </lineage>
</organism>
<evidence type="ECO:0000313" key="2">
    <source>
        <dbReference type="EMBL" id="SMC49266.1"/>
    </source>
</evidence>
<feature type="domain" description="HTH cro/C1-type" evidence="1">
    <location>
        <begin position="7"/>
        <end position="35"/>
    </location>
</feature>
<proteinExistence type="predicted"/>
<keyword evidence="3" id="KW-1185">Reference proteome</keyword>